<dbReference type="AlphaFoldDB" id="A0A8D8SWI6"/>
<name>A0A8D8SWI6_9HEMI</name>
<dbReference type="EMBL" id="HBUF01242080">
    <property type="protein sequence ID" value="CAG6677275.1"/>
    <property type="molecule type" value="Transcribed_RNA"/>
</dbReference>
<organism evidence="1">
    <name type="scientific">Cacopsylla melanoneura</name>
    <dbReference type="NCBI Taxonomy" id="428564"/>
    <lineage>
        <taxon>Eukaryota</taxon>
        <taxon>Metazoa</taxon>
        <taxon>Ecdysozoa</taxon>
        <taxon>Arthropoda</taxon>
        <taxon>Hexapoda</taxon>
        <taxon>Insecta</taxon>
        <taxon>Pterygota</taxon>
        <taxon>Neoptera</taxon>
        <taxon>Paraneoptera</taxon>
        <taxon>Hemiptera</taxon>
        <taxon>Sternorrhyncha</taxon>
        <taxon>Psylloidea</taxon>
        <taxon>Psyllidae</taxon>
        <taxon>Psyllinae</taxon>
        <taxon>Cacopsylla</taxon>
    </lineage>
</organism>
<proteinExistence type="predicted"/>
<accession>A0A8D8SWI6</accession>
<reference evidence="1" key="1">
    <citation type="submission" date="2021-05" db="EMBL/GenBank/DDBJ databases">
        <authorList>
            <person name="Alioto T."/>
            <person name="Alioto T."/>
            <person name="Gomez Garrido J."/>
        </authorList>
    </citation>
    <scope>NUCLEOTIDE SEQUENCE</scope>
</reference>
<evidence type="ECO:0000313" key="1">
    <source>
        <dbReference type="EMBL" id="CAG6677275.1"/>
    </source>
</evidence>
<protein>
    <submittedName>
        <fullName evidence="1">Uncharacterized protein</fullName>
    </submittedName>
</protein>
<sequence length="138" mass="14722">MSRVELTGHSWGKAGGCVGVNHGCEDGGASDEGHASELLPTGPLYNLPCEAVTGPYACEHVTGRSLATLSACETNRAEFGNLATCWSDGVKKVPETVNFVVTLVHDIERNGRSSVEVGPAWAACDQRWQGERWMNAAY</sequence>